<evidence type="ECO:0000259" key="2">
    <source>
        <dbReference type="PROSITE" id="PS51782"/>
    </source>
</evidence>
<dbReference type="InterPro" id="IPR018392">
    <property type="entry name" value="LysM"/>
</dbReference>
<dbReference type="Gene3D" id="3.10.350.10">
    <property type="entry name" value="LysM domain"/>
    <property type="match status" value="1"/>
</dbReference>
<dbReference type="CDD" id="cd00118">
    <property type="entry name" value="LysM"/>
    <property type="match status" value="1"/>
</dbReference>
<evidence type="ECO:0000313" key="4">
    <source>
        <dbReference type="Proteomes" id="UP001617669"/>
    </source>
</evidence>
<gene>
    <name evidence="3" type="ORF">ACIKP9_08915</name>
</gene>
<dbReference type="Proteomes" id="UP001617669">
    <property type="component" value="Unassembled WGS sequence"/>
</dbReference>
<protein>
    <submittedName>
        <fullName evidence="3">LysM peptidoglycan-binding domain-containing protein</fullName>
    </submittedName>
</protein>
<keyword evidence="4" id="KW-1185">Reference proteome</keyword>
<dbReference type="PANTHER" id="PTHR34700">
    <property type="entry name" value="POTASSIUM BINDING PROTEIN KBP"/>
    <property type="match status" value="1"/>
</dbReference>
<keyword evidence="1" id="KW-0732">Signal</keyword>
<dbReference type="RefSeq" id="WP_400881552.1">
    <property type="nucleotide sequence ID" value="NZ_JBIWXY010000001.1"/>
</dbReference>
<evidence type="ECO:0000256" key="1">
    <source>
        <dbReference type="SAM" id="SignalP"/>
    </source>
</evidence>
<comment type="caution">
    <text evidence="3">The sequence shown here is derived from an EMBL/GenBank/DDBJ whole genome shotgun (WGS) entry which is preliminary data.</text>
</comment>
<evidence type="ECO:0000313" key="3">
    <source>
        <dbReference type="EMBL" id="MFJ5446346.1"/>
    </source>
</evidence>
<feature type="domain" description="LysM" evidence="2">
    <location>
        <begin position="32"/>
        <end position="81"/>
    </location>
</feature>
<dbReference type="SUPFAM" id="SSF54106">
    <property type="entry name" value="LysM domain"/>
    <property type="match status" value="1"/>
</dbReference>
<dbReference type="PROSITE" id="PS51782">
    <property type="entry name" value="LYSM"/>
    <property type="match status" value="1"/>
</dbReference>
<name>A0ABW8GLR1_9PROT</name>
<dbReference type="PANTHER" id="PTHR34700:SF4">
    <property type="entry name" value="PHAGE-LIKE ELEMENT PBSX PROTEIN XKDP"/>
    <property type="match status" value="1"/>
</dbReference>
<dbReference type="SMART" id="SM00257">
    <property type="entry name" value="LysM"/>
    <property type="match status" value="1"/>
</dbReference>
<dbReference type="InterPro" id="IPR052196">
    <property type="entry name" value="Bact_Kbp"/>
</dbReference>
<dbReference type="EMBL" id="JBIWXY010000001">
    <property type="protein sequence ID" value="MFJ5446346.1"/>
    <property type="molecule type" value="Genomic_DNA"/>
</dbReference>
<feature type="signal peptide" evidence="1">
    <location>
        <begin position="1"/>
        <end position="21"/>
    </location>
</feature>
<accession>A0ABW8GLR1</accession>
<feature type="chain" id="PRO_5045066123" evidence="1">
    <location>
        <begin position="22"/>
        <end position="353"/>
    </location>
</feature>
<dbReference type="InterPro" id="IPR036779">
    <property type="entry name" value="LysM_dom_sf"/>
</dbReference>
<proteinExistence type="predicted"/>
<dbReference type="Pfam" id="PF01476">
    <property type="entry name" value="LysM"/>
    <property type="match status" value="1"/>
</dbReference>
<organism evidence="3 4">
    <name type="scientific">Methylobacillus methanolivorans</name>
    <dbReference type="NCBI Taxonomy" id="1848927"/>
    <lineage>
        <taxon>Bacteria</taxon>
        <taxon>Pseudomonadati</taxon>
        <taxon>Pseudomonadota</taxon>
        <taxon>Betaproteobacteria</taxon>
        <taxon>Nitrosomonadales</taxon>
        <taxon>Methylophilaceae</taxon>
        <taxon>Methylobacillus</taxon>
    </lineage>
</organism>
<reference evidence="3 4" key="1">
    <citation type="submission" date="2024-11" db="EMBL/GenBank/DDBJ databases">
        <authorList>
            <person name="Kaparullina E.N."/>
            <person name="Delegan Y.A."/>
            <person name="Doronina N.V."/>
        </authorList>
    </citation>
    <scope>NUCLEOTIDE SEQUENCE [LARGE SCALE GENOMIC DNA]</scope>
    <source>
        <strain evidence="3 4">7sh_L</strain>
    </source>
</reference>
<sequence>MMYKHIITLLLLCCPILPALADEVKLQANHPDRYVVVKGDTLWAISGRFLKDPWQWSQVWKMNREQIKNPHLIYPGDVVVLDTSSGSPELRLLRETVANPEVSLAPGIRTEKLDAEAIPAISPSVISPFLSQPLIIENEGLKDAPSIIAGPENRVVLSPGSRVYVDRINEGEGTLWNIYRTGKTYIDPETKAVLGTEAIYLGDARITKYGEPASGDIVSAKEEIFANDKLVAAPENLQTNFIPRAPEAEVKGRILSIYGGVAEAGRNTIIAISKGGDDGLEQGHVLAINRNGRVIKNPKYDKKNKESKEPENIKLPNERIGLAMVFRTFDKISYALIVQATEPVNVLDVVEKP</sequence>